<protein>
    <submittedName>
        <fullName evidence="3">Lysophospholipase L1-like esterase</fullName>
    </submittedName>
</protein>
<organism evidence="3 4">
    <name type="scientific">Actinomadura hallensis</name>
    <dbReference type="NCBI Taxonomy" id="337895"/>
    <lineage>
        <taxon>Bacteria</taxon>
        <taxon>Bacillati</taxon>
        <taxon>Actinomycetota</taxon>
        <taxon>Actinomycetes</taxon>
        <taxon>Streptosporangiales</taxon>
        <taxon>Thermomonosporaceae</taxon>
        <taxon>Actinomadura</taxon>
    </lineage>
</organism>
<dbReference type="OrthoDB" id="9804395at2"/>
<evidence type="ECO:0000313" key="4">
    <source>
        <dbReference type="Proteomes" id="UP000316706"/>
    </source>
</evidence>
<accession>A0A543IL10</accession>
<name>A0A543IL10_9ACTN</name>
<feature type="region of interest" description="Disordered" evidence="1">
    <location>
        <begin position="124"/>
        <end position="148"/>
    </location>
</feature>
<reference evidence="3 4" key="1">
    <citation type="submission" date="2019-06" db="EMBL/GenBank/DDBJ databases">
        <title>Sequencing the genomes of 1000 actinobacteria strains.</title>
        <authorList>
            <person name="Klenk H.-P."/>
        </authorList>
    </citation>
    <scope>NUCLEOTIDE SEQUENCE [LARGE SCALE GENOMIC DNA]</scope>
    <source>
        <strain evidence="3 4">DSM 45043</strain>
    </source>
</reference>
<dbReference type="AlphaFoldDB" id="A0A543IL10"/>
<gene>
    <name evidence="3" type="ORF">FHX41_4978</name>
</gene>
<dbReference type="CDD" id="cd01836">
    <property type="entry name" value="FeeA_FeeB_like"/>
    <property type="match status" value="1"/>
</dbReference>
<evidence type="ECO:0000313" key="3">
    <source>
        <dbReference type="EMBL" id="TQM71219.1"/>
    </source>
</evidence>
<feature type="compositionally biased region" description="Low complexity" evidence="1">
    <location>
        <begin position="126"/>
        <end position="148"/>
    </location>
</feature>
<dbReference type="PANTHER" id="PTHR30383:SF24">
    <property type="entry name" value="THIOESTERASE 1_PROTEASE 1_LYSOPHOSPHOLIPASE L1"/>
    <property type="match status" value="1"/>
</dbReference>
<dbReference type="Gene3D" id="3.40.50.1110">
    <property type="entry name" value="SGNH hydrolase"/>
    <property type="match status" value="1"/>
</dbReference>
<feature type="compositionally biased region" description="Pro residues" evidence="1">
    <location>
        <begin position="272"/>
        <end position="283"/>
    </location>
</feature>
<dbReference type="InterPro" id="IPR013830">
    <property type="entry name" value="SGNH_hydro"/>
</dbReference>
<sequence>MKRSFTSPFASPFTFARVSQSLLTIALAPVLAVQAWRTVRCTPRLAPAGGDEQGFVPGSDPAAGPAYRVVVIGESTAVGVGAAQHAQALPGFLAEALRERLRRSVAWSVNGENGATAHRVTTGLVAPANGAPGDGPARDGSPSGDPGPDLVVVTVGINDLIRRRPLRRWADDVSRLIAALQGRYGHATLVVAGMPPVHRFPALPQPLRLVLGARARTMDRILRDTARSRGAVHAPMDEAMARDRGLFSTDGFHPSPAGYRAWAEDLARAAAPVPPLPPDPAPDSGPDAVPDAVPDSAEEAPPAESSRPGR</sequence>
<evidence type="ECO:0000259" key="2">
    <source>
        <dbReference type="Pfam" id="PF13472"/>
    </source>
</evidence>
<dbReference type="Pfam" id="PF13472">
    <property type="entry name" value="Lipase_GDSL_2"/>
    <property type="match status" value="1"/>
</dbReference>
<dbReference type="SUPFAM" id="SSF52266">
    <property type="entry name" value="SGNH hydrolase"/>
    <property type="match status" value="1"/>
</dbReference>
<feature type="region of interest" description="Disordered" evidence="1">
    <location>
        <begin position="270"/>
        <end position="310"/>
    </location>
</feature>
<dbReference type="InterPro" id="IPR036514">
    <property type="entry name" value="SGNH_hydro_sf"/>
</dbReference>
<feature type="domain" description="SGNH hydrolase-type esterase" evidence="2">
    <location>
        <begin position="71"/>
        <end position="261"/>
    </location>
</feature>
<dbReference type="Proteomes" id="UP000316706">
    <property type="component" value="Unassembled WGS sequence"/>
</dbReference>
<keyword evidence="4" id="KW-1185">Reference proteome</keyword>
<dbReference type="GO" id="GO:0004622">
    <property type="term" value="F:phosphatidylcholine lysophospholipase activity"/>
    <property type="evidence" value="ECO:0007669"/>
    <property type="project" value="TreeGrafter"/>
</dbReference>
<evidence type="ECO:0000256" key="1">
    <source>
        <dbReference type="SAM" id="MobiDB-lite"/>
    </source>
</evidence>
<dbReference type="InterPro" id="IPR051532">
    <property type="entry name" value="Ester_Hydrolysis_Enzymes"/>
</dbReference>
<feature type="compositionally biased region" description="Low complexity" evidence="1">
    <location>
        <begin position="284"/>
        <end position="295"/>
    </location>
</feature>
<dbReference type="EMBL" id="VFPO01000001">
    <property type="protein sequence ID" value="TQM71219.1"/>
    <property type="molecule type" value="Genomic_DNA"/>
</dbReference>
<comment type="caution">
    <text evidence="3">The sequence shown here is derived from an EMBL/GenBank/DDBJ whole genome shotgun (WGS) entry which is preliminary data.</text>
</comment>
<proteinExistence type="predicted"/>
<dbReference type="PANTHER" id="PTHR30383">
    <property type="entry name" value="THIOESTERASE 1/PROTEASE 1/LYSOPHOSPHOLIPASE L1"/>
    <property type="match status" value="1"/>
</dbReference>
<dbReference type="RefSeq" id="WP_141972615.1">
    <property type="nucleotide sequence ID" value="NZ_VFPO01000001.1"/>
</dbReference>